<organism evidence="2 3">
    <name type="scientific">Psychromonas marina</name>
    <dbReference type="NCBI Taxonomy" id="88364"/>
    <lineage>
        <taxon>Bacteria</taxon>
        <taxon>Pseudomonadati</taxon>
        <taxon>Pseudomonadota</taxon>
        <taxon>Gammaproteobacteria</taxon>
        <taxon>Alteromonadales</taxon>
        <taxon>Psychromonadaceae</taxon>
        <taxon>Psychromonas</taxon>
    </lineage>
</organism>
<dbReference type="PROSITE" id="PS50164">
    <property type="entry name" value="GIY_YIG"/>
    <property type="match status" value="1"/>
</dbReference>
<keyword evidence="3" id="KW-1185">Reference proteome</keyword>
<dbReference type="RefSeq" id="WP_284203065.1">
    <property type="nucleotide sequence ID" value="NZ_BSPQ01000002.1"/>
</dbReference>
<name>A0ABQ6DYW2_9GAMM</name>
<evidence type="ECO:0000313" key="2">
    <source>
        <dbReference type="EMBL" id="GLS89941.1"/>
    </source>
</evidence>
<dbReference type="EMBL" id="BSPQ01000002">
    <property type="protein sequence ID" value="GLS89941.1"/>
    <property type="molecule type" value="Genomic_DNA"/>
</dbReference>
<proteinExistence type="predicted"/>
<comment type="caution">
    <text evidence="2">The sequence shown here is derived from an EMBL/GenBank/DDBJ whole genome shotgun (WGS) entry which is preliminary data.</text>
</comment>
<dbReference type="SUPFAM" id="SSF82771">
    <property type="entry name" value="GIY-YIG endonuclease"/>
    <property type="match status" value="1"/>
</dbReference>
<protein>
    <recommendedName>
        <fullName evidence="1">GIY-YIG domain-containing protein</fullName>
    </recommendedName>
</protein>
<dbReference type="InterPro" id="IPR000305">
    <property type="entry name" value="GIY-YIG_endonuc"/>
</dbReference>
<accession>A0ABQ6DYW2</accession>
<dbReference type="InterPro" id="IPR035901">
    <property type="entry name" value="GIY-YIG_endonuc_sf"/>
</dbReference>
<reference evidence="3" key="1">
    <citation type="journal article" date="2019" name="Int. J. Syst. Evol. Microbiol.">
        <title>The Global Catalogue of Microorganisms (GCM) 10K type strain sequencing project: providing services to taxonomists for standard genome sequencing and annotation.</title>
        <authorList>
            <consortium name="The Broad Institute Genomics Platform"/>
            <consortium name="The Broad Institute Genome Sequencing Center for Infectious Disease"/>
            <person name="Wu L."/>
            <person name="Ma J."/>
        </authorList>
    </citation>
    <scope>NUCLEOTIDE SEQUENCE [LARGE SCALE GENOMIC DNA]</scope>
    <source>
        <strain evidence="3">NBRC 103166</strain>
    </source>
</reference>
<sequence>MVSIASNNEIECLQWVKYGSLTSAALMSPTKPGVYALCINRKVYGLSISVDWGYIGRSDKLNRRLTEHLPKNEKNDLLKKWIFSHYNNIEVWVATTATKKQSRLAEKELVRELNPTINKIKFTEE</sequence>
<gene>
    <name evidence="2" type="ORF">GCM10007916_10080</name>
</gene>
<dbReference type="Gene3D" id="3.40.1440.10">
    <property type="entry name" value="GIY-YIG endonuclease"/>
    <property type="match status" value="1"/>
</dbReference>
<dbReference type="Proteomes" id="UP001157353">
    <property type="component" value="Unassembled WGS sequence"/>
</dbReference>
<feature type="domain" description="GIY-YIG" evidence="1">
    <location>
        <begin position="30"/>
        <end position="119"/>
    </location>
</feature>
<evidence type="ECO:0000259" key="1">
    <source>
        <dbReference type="PROSITE" id="PS50164"/>
    </source>
</evidence>
<evidence type="ECO:0000313" key="3">
    <source>
        <dbReference type="Proteomes" id="UP001157353"/>
    </source>
</evidence>